<accession>A0A9N9BDW0</accession>
<comment type="caution">
    <text evidence="2">The sequence shown here is derived from an EMBL/GenBank/DDBJ whole genome shotgun (WGS) entry which is preliminary data.</text>
</comment>
<dbReference type="Proteomes" id="UP000789375">
    <property type="component" value="Unassembled WGS sequence"/>
</dbReference>
<evidence type="ECO:0000256" key="1">
    <source>
        <dbReference type="SAM" id="MobiDB-lite"/>
    </source>
</evidence>
<feature type="compositionally biased region" description="Polar residues" evidence="1">
    <location>
        <begin position="74"/>
        <end position="86"/>
    </location>
</feature>
<evidence type="ECO:0000313" key="3">
    <source>
        <dbReference type="Proteomes" id="UP000789375"/>
    </source>
</evidence>
<gene>
    <name evidence="2" type="ORF">FMOSSE_LOCUS6931</name>
</gene>
<proteinExistence type="predicted"/>
<dbReference type="EMBL" id="CAJVPP010001526">
    <property type="protein sequence ID" value="CAG8560430.1"/>
    <property type="molecule type" value="Genomic_DNA"/>
</dbReference>
<dbReference type="AlphaFoldDB" id="A0A9N9BDW0"/>
<feature type="region of interest" description="Disordered" evidence="1">
    <location>
        <begin position="68"/>
        <end position="129"/>
    </location>
</feature>
<feature type="region of interest" description="Disordered" evidence="1">
    <location>
        <begin position="1"/>
        <end position="41"/>
    </location>
</feature>
<protein>
    <submittedName>
        <fullName evidence="2">13284_t:CDS:1</fullName>
    </submittedName>
</protein>
<keyword evidence="3" id="KW-1185">Reference proteome</keyword>
<name>A0A9N9BDW0_FUNMO</name>
<organism evidence="2 3">
    <name type="scientific">Funneliformis mosseae</name>
    <name type="common">Endomycorrhizal fungus</name>
    <name type="synonym">Glomus mosseae</name>
    <dbReference type="NCBI Taxonomy" id="27381"/>
    <lineage>
        <taxon>Eukaryota</taxon>
        <taxon>Fungi</taxon>
        <taxon>Fungi incertae sedis</taxon>
        <taxon>Mucoromycota</taxon>
        <taxon>Glomeromycotina</taxon>
        <taxon>Glomeromycetes</taxon>
        <taxon>Glomerales</taxon>
        <taxon>Glomeraceae</taxon>
        <taxon>Funneliformis</taxon>
    </lineage>
</organism>
<feature type="compositionally biased region" description="Low complexity" evidence="1">
    <location>
        <begin position="101"/>
        <end position="123"/>
    </location>
</feature>
<reference evidence="2" key="1">
    <citation type="submission" date="2021-06" db="EMBL/GenBank/DDBJ databases">
        <authorList>
            <person name="Kallberg Y."/>
            <person name="Tangrot J."/>
            <person name="Rosling A."/>
        </authorList>
    </citation>
    <scope>NUCLEOTIDE SEQUENCE</scope>
    <source>
        <strain evidence="2">87-6 pot B 2015</strain>
    </source>
</reference>
<sequence>MDVDENKSKDSSNTSILRNVSMRRPRRGTLSGGDASNTSTKQKIATAINHIVHRRASLSTQRPKDFLAGIITPRNEQITQARNTPPTIRRQEQERLQDINRTTSISPRPPSTHSSHHLSISPTQPSFPLSATVEEGSLVETNIDAYNKNIPKDDRMDKLLKKAKNFLDHRQRPKSRIASLWSFIDVSIEFDQAQFFQQHAEEVFDVIHKSFMSQVDKIKQKSERPMSFSSKEFLNINKTLLLLRKVFLFLPERIRGGWQRRQIAEMLSHLLDHGNHPRVRIQGFQLLLLWINDQTIELTECMHLYANAISLDLFLYDQIRTGCDDYQGKEKMWRSRRTISLGQILIKADDRGALFPNPHPPSFHDAVQLIQLDLSSLVRLAHVAAGSTPPSENYEFPVNENIEPDNGIAIGMGIDAAFAAAKFHFELTKKQYLVKLFPQCAKKLLLIPSNQGKIYYYLNVELFIYIY</sequence>
<feature type="compositionally biased region" description="Basic and acidic residues" evidence="1">
    <location>
        <begin position="89"/>
        <end position="98"/>
    </location>
</feature>
<evidence type="ECO:0000313" key="2">
    <source>
        <dbReference type="EMBL" id="CAG8560430.1"/>
    </source>
</evidence>
<feature type="compositionally biased region" description="Basic and acidic residues" evidence="1">
    <location>
        <begin position="1"/>
        <end position="10"/>
    </location>
</feature>